<protein>
    <recommendedName>
        <fullName evidence="6">Ribosomal RNA methyltransferase SPB1-like C-terminal domain-containing protein</fullName>
    </recommendedName>
</protein>
<evidence type="ECO:0000313" key="5">
    <source>
        <dbReference type="Proteomes" id="UP001283361"/>
    </source>
</evidence>
<feature type="compositionally biased region" description="Acidic residues" evidence="1">
    <location>
        <begin position="396"/>
        <end position="405"/>
    </location>
</feature>
<feature type="compositionally biased region" description="Basic and acidic residues" evidence="1">
    <location>
        <begin position="188"/>
        <end position="200"/>
    </location>
</feature>
<feature type="domain" description="DUF3381" evidence="3">
    <location>
        <begin position="1"/>
        <end position="154"/>
    </location>
</feature>
<dbReference type="GO" id="GO:0006364">
    <property type="term" value="P:rRNA processing"/>
    <property type="evidence" value="ECO:0007669"/>
    <property type="project" value="InterPro"/>
</dbReference>
<evidence type="ECO:0000259" key="2">
    <source>
        <dbReference type="Pfam" id="PF07780"/>
    </source>
</evidence>
<feature type="region of interest" description="Disordered" evidence="1">
    <location>
        <begin position="589"/>
        <end position="647"/>
    </location>
</feature>
<organism evidence="4 5">
    <name type="scientific">Elysia crispata</name>
    <name type="common">lettuce slug</name>
    <dbReference type="NCBI Taxonomy" id="231223"/>
    <lineage>
        <taxon>Eukaryota</taxon>
        <taxon>Metazoa</taxon>
        <taxon>Spiralia</taxon>
        <taxon>Lophotrochozoa</taxon>
        <taxon>Mollusca</taxon>
        <taxon>Gastropoda</taxon>
        <taxon>Heterobranchia</taxon>
        <taxon>Euthyneura</taxon>
        <taxon>Panpulmonata</taxon>
        <taxon>Sacoglossa</taxon>
        <taxon>Placobranchoidea</taxon>
        <taxon>Plakobranchidae</taxon>
        <taxon>Elysia</taxon>
    </lineage>
</organism>
<dbReference type="GO" id="GO:0008168">
    <property type="term" value="F:methyltransferase activity"/>
    <property type="evidence" value="ECO:0007669"/>
    <property type="project" value="InterPro"/>
</dbReference>
<feature type="compositionally biased region" description="Basic residues" evidence="1">
    <location>
        <begin position="625"/>
        <end position="647"/>
    </location>
</feature>
<feature type="region of interest" description="Disordered" evidence="1">
    <location>
        <begin position="85"/>
        <end position="169"/>
    </location>
</feature>
<keyword evidence="5" id="KW-1185">Reference proteome</keyword>
<feature type="compositionally biased region" description="Basic and acidic residues" evidence="1">
    <location>
        <begin position="330"/>
        <end position="344"/>
    </location>
</feature>
<feature type="region of interest" description="Disordered" evidence="1">
    <location>
        <begin position="312"/>
        <end position="423"/>
    </location>
</feature>
<feature type="region of interest" description="Disordered" evidence="1">
    <location>
        <begin position="181"/>
        <end position="276"/>
    </location>
</feature>
<dbReference type="InterPro" id="IPR012920">
    <property type="entry name" value="rRNA_MeTfrase_SPB1-like_C"/>
</dbReference>
<dbReference type="Pfam" id="PF07780">
    <property type="entry name" value="Spb1_C"/>
    <property type="match status" value="1"/>
</dbReference>
<feature type="compositionally biased region" description="Basic residues" evidence="1">
    <location>
        <begin position="138"/>
        <end position="152"/>
    </location>
</feature>
<dbReference type="GO" id="GO:0005634">
    <property type="term" value="C:nucleus"/>
    <property type="evidence" value="ECO:0007669"/>
    <property type="project" value="InterPro"/>
</dbReference>
<dbReference type="InterPro" id="IPR024576">
    <property type="entry name" value="rRNA_MeTfrase_Spb1_DUF3381"/>
</dbReference>
<evidence type="ECO:0008006" key="6">
    <source>
        <dbReference type="Google" id="ProtNLM"/>
    </source>
</evidence>
<feature type="domain" description="Ribosomal RNA methyltransferase SPB1-like C-terminal" evidence="2">
    <location>
        <begin position="403"/>
        <end position="621"/>
    </location>
</feature>
<reference evidence="4" key="1">
    <citation type="journal article" date="2023" name="G3 (Bethesda)">
        <title>A reference genome for the long-term kleptoplast-retaining sea slug Elysia crispata morphotype clarki.</title>
        <authorList>
            <person name="Eastman K.E."/>
            <person name="Pendleton A.L."/>
            <person name="Shaikh M.A."/>
            <person name="Suttiyut T."/>
            <person name="Ogas R."/>
            <person name="Tomko P."/>
            <person name="Gavelis G."/>
            <person name="Widhalm J.R."/>
            <person name="Wisecaver J.H."/>
        </authorList>
    </citation>
    <scope>NUCLEOTIDE SEQUENCE</scope>
    <source>
        <strain evidence="4">ECLA1</strain>
    </source>
</reference>
<evidence type="ECO:0000259" key="3">
    <source>
        <dbReference type="Pfam" id="PF11861"/>
    </source>
</evidence>
<dbReference type="Pfam" id="PF11861">
    <property type="entry name" value="DUF3381"/>
    <property type="match status" value="1"/>
</dbReference>
<dbReference type="Proteomes" id="UP001283361">
    <property type="component" value="Unassembled WGS sequence"/>
</dbReference>
<feature type="compositionally biased region" description="Acidic residues" evidence="1">
    <location>
        <begin position="95"/>
        <end position="124"/>
    </location>
</feature>
<name>A0AAE1B3A1_9GAST</name>
<dbReference type="EMBL" id="JAWDGP010000717">
    <property type="protein sequence ID" value="KAK3798111.1"/>
    <property type="molecule type" value="Genomic_DNA"/>
</dbReference>
<feature type="compositionally biased region" description="Acidic residues" evidence="1">
    <location>
        <begin position="357"/>
        <end position="379"/>
    </location>
</feature>
<feature type="compositionally biased region" description="Basic and acidic residues" evidence="1">
    <location>
        <begin position="218"/>
        <end position="231"/>
    </location>
</feature>
<evidence type="ECO:0000256" key="1">
    <source>
        <dbReference type="SAM" id="MobiDB-lite"/>
    </source>
</evidence>
<proteinExistence type="predicted"/>
<comment type="caution">
    <text evidence="4">The sequence shown here is derived from an EMBL/GenBank/DDBJ whole genome shotgun (WGS) entry which is preliminary data.</text>
</comment>
<evidence type="ECO:0000313" key="4">
    <source>
        <dbReference type="EMBL" id="KAK3798111.1"/>
    </source>
</evidence>
<feature type="compositionally biased region" description="Basic and acidic residues" evidence="1">
    <location>
        <begin position="606"/>
        <end position="624"/>
    </location>
</feature>
<feature type="compositionally biased region" description="Acidic residues" evidence="1">
    <location>
        <begin position="232"/>
        <end position="246"/>
    </location>
</feature>
<feature type="non-terminal residue" evidence="4">
    <location>
        <position position="1"/>
    </location>
</feature>
<dbReference type="AlphaFoldDB" id="A0AAE1B3A1"/>
<feature type="compositionally biased region" description="Basic and acidic residues" evidence="1">
    <location>
        <begin position="380"/>
        <end position="395"/>
    </location>
</feature>
<gene>
    <name evidence="4" type="ORF">RRG08_009714</name>
</gene>
<sequence length="647" mass="74724">QREGYPEGDYTLFHSLPVTEFLASEDFMDLLAKSSEIALDSEEVKNHPLTTPEIKECIKDIKVLGKKEIKAVFLWRKKLLKELDKKNEPETESQTLEEADNESEKDEDEQEEEMEQEEMEEMENLLEQKNQEELAAMKRAKKKVRKAQMKQKMRIDMQMTIPGDRPDIQDDINIFDIRKIRTKQGLSEVEKGDLSHLDKEDIFEDSDDEKKPKTRPRTYFDRDVKEHHGVDSEDDEEIEMEEEPEFEDKGYHQEDEDDNKDDDSKENSNPLIIDMGQMARIKQNKQAAWFKKAAFADLDSDVDEDVELEQMLSTKKKVVDKLQSKKQAKKKENDQKEAKKNQKNKDKKLKKTKNDASENEMNGDDSSENEAEDEDEDDDPLARLMEEEAAARSSEESDDNSDYDFSDILHTSKKQRKKTKVMEKAAKVVDGVEIVPATSIDPGSHLDAEGLAIGAAMVQSRKRRREIVDSAYHRYMFDDQNLPDWFTLDEQKHLKRQRPVSKEEMEEYKLKQKAIDAQPIKKVAEAKARKKQKILKRTEKARKKANAISETVDVSEKEKWQQIKQVYKKAGLLNKTKPNVTYVVAKKGAGRKVRRPAGVKGQFKVVDGRMKKDVRGMKKAEARKSGGKGGKKQGKKGMNKGGHRVRR</sequence>
<accession>A0AAE1B3A1</accession>